<dbReference type="EMBL" id="CP031320">
    <property type="protein sequence ID" value="AXK31900.1"/>
    <property type="molecule type" value="Genomic_DNA"/>
</dbReference>
<dbReference type="InterPro" id="IPR032710">
    <property type="entry name" value="NTF2-like_dom_sf"/>
</dbReference>
<proteinExistence type="predicted"/>
<sequence length="104" mass="11595">MTVTPSHPAVRAFVEAVNAGDRKALWDVLAEDATMTDVGTERVLRDWVELEIFSSHARMEVDSQSPDGLSVTARYHNDNWGDIDTAWTFTVTDGKIRRFETGPG</sequence>
<name>A0A345XJT4_9ACTN</name>
<reference evidence="2 3" key="1">
    <citation type="submission" date="2018-07" db="EMBL/GenBank/DDBJ databases">
        <title>Draft genome of the type strain Streptomyces armeniacus ATCC 15676.</title>
        <authorList>
            <person name="Labana P."/>
            <person name="Gosse J.T."/>
            <person name="Boddy C.N."/>
        </authorList>
    </citation>
    <scope>NUCLEOTIDE SEQUENCE [LARGE SCALE GENOMIC DNA]</scope>
    <source>
        <strain evidence="2 3">ATCC 15676</strain>
    </source>
</reference>
<dbReference type="Gene3D" id="3.10.450.50">
    <property type="match status" value="1"/>
</dbReference>
<accession>A0A345XJT4</accession>
<evidence type="ECO:0000313" key="3">
    <source>
        <dbReference type="Proteomes" id="UP000254425"/>
    </source>
</evidence>
<keyword evidence="3" id="KW-1185">Reference proteome</keyword>
<dbReference type="SUPFAM" id="SSF54427">
    <property type="entry name" value="NTF2-like"/>
    <property type="match status" value="1"/>
</dbReference>
<dbReference type="KEGG" id="sarm:DVA86_03805"/>
<dbReference type="AlphaFoldDB" id="A0A345XJT4"/>
<organism evidence="2 3">
    <name type="scientific">Streptomyces armeniacus</name>
    <dbReference type="NCBI Taxonomy" id="83291"/>
    <lineage>
        <taxon>Bacteria</taxon>
        <taxon>Bacillati</taxon>
        <taxon>Actinomycetota</taxon>
        <taxon>Actinomycetes</taxon>
        <taxon>Kitasatosporales</taxon>
        <taxon>Streptomycetaceae</taxon>
        <taxon>Streptomyces</taxon>
    </lineage>
</organism>
<feature type="domain" description="SnoaL-like" evidence="1">
    <location>
        <begin position="10"/>
        <end position="98"/>
    </location>
</feature>
<protein>
    <submittedName>
        <fullName evidence="2">Nuclear transport factor 2 family protein</fullName>
    </submittedName>
</protein>
<dbReference type="RefSeq" id="WP_208875769.1">
    <property type="nucleotide sequence ID" value="NZ_CP031320.1"/>
</dbReference>
<gene>
    <name evidence="2" type="ORF">DVA86_03805</name>
</gene>
<dbReference type="Proteomes" id="UP000254425">
    <property type="component" value="Chromosome"/>
</dbReference>
<dbReference type="Pfam" id="PF12680">
    <property type="entry name" value="SnoaL_2"/>
    <property type="match status" value="1"/>
</dbReference>
<dbReference type="InterPro" id="IPR037401">
    <property type="entry name" value="SnoaL-like"/>
</dbReference>
<evidence type="ECO:0000259" key="1">
    <source>
        <dbReference type="Pfam" id="PF12680"/>
    </source>
</evidence>
<evidence type="ECO:0000313" key="2">
    <source>
        <dbReference type="EMBL" id="AXK31900.1"/>
    </source>
</evidence>